<sequence>KKLRVQEATNCKSQIQTVIVELKSNPLILSLMSMIALNKVQIPDSRLEVYESIKETLVEKRDIEEKE</sequence>
<name>A0ABU9HHB8_9GAMM</name>
<dbReference type="RefSeq" id="WP_341629502.1">
    <property type="nucleotide sequence ID" value="NZ_JBAKBA010000484.1"/>
</dbReference>
<gene>
    <name evidence="1" type="ORF">V6255_19175</name>
</gene>
<accession>A0ABU9HHB8</accession>
<keyword evidence="2" id="KW-1185">Reference proteome</keyword>
<feature type="non-terminal residue" evidence="1">
    <location>
        <position position="1"/>
    </location>
</feature>
<evidence type="ECO:0000313" key="2">
    <source>
        <dbReference type="Proteomes" id="UP001366060"/>
    </source>
</evidence>
<evidence type="ECO:0000313" key="1">
    <source>
        <dbReference type="EMBL" id="MEL0661213.1"/>
    </source>
</evidence>
<proteinExistence type="predicted"/>
<protein>
    <submittedName>
        <fullName evidence="1">Uncharacterized protein</fullName>
    </submittedName>
</protein>
<reference evidence="1 2" key="1">
    <citation type="submission" date="2024-02" db="EMBL/GenBank/DDBJ databases">
        <title>Bacteria isolated from the canopy kelp, Nereocystis luetkeana.</title>
        <authorList>
            <person name="Pfister C.A."/>
            <person name="Younker I.T."/>
            <person name="Light S.H."/>
        </authorList>
    </citation>
    <scope>NUCLEOTIDE SEQUENCE [LARGE SCALE GENOMIC DNA]</scope>
    <source>
        <strain evidence="1 2">TI.2.07</strain>
    </source>
</reference>
<dbReference type="EMBL" id="JBAKBA010000484">
    <property type="protein sequence ID" value="MEL0661213.1"/>
    <property type="molecule type" value="Genomic_DNA"/>
</dbReference>
<dbReference type="Proteomes" id="UP001366060">
    <property type="component" value="Unassembled WGS sequence"/>
</dbReference>
<organism evidence="1 2">
    <name type="scientific">Psychromonas arctica</name>
    <dbReference type="NCBI Taxonomy" id="168275"/>
    <lineage>
        <taxon>Bacteria</taxon>
        <taxon>Pseudomonadati</taxon>
        <taxon>Pseudomonadota</taxon>
        <taxon>Gammaproteobacteria</taxon>
        <taxon>Alteromonadales</taxon>
        <taxon>Psychromonadaceae</taxon>
        <taxon>Psychromonas</taxon>
    </lineage>
</organism>
<comment type="caution">
    <text evidence="1">The sequence shown here is derived from an EMBL/GenBank/DDBJ whole genome shotgun (WGS) entry which is preliminary data.</text>
</comment>